<feature type="transmembrane region" description="Helical" evidence="6">
    <location>
        <begin position="353"/>
        <end position="375"/>
    </location>
</feature>
<protein>
    <recommendedName>
        <fullName evidence="7">Xylanolytic transcriptional activator regulatory domain-containing protein</fullName>
    </recommendedName>
</protein>
<feature type="transmembrane region" description="Helical" evidence="6">
    <location>
        <begin position="319"/>
        <end position="337"/>
    </location>
</feature>
<feature type="domain" description="Xylanolytic transcriptional activator regulatory" evidence="7">
    <location>
        <begin position="89"/>
        <end position="169"/>
    </location>
</feature>
<keyword evidence="6" id="KW-0812">Transmembrane</keyword>
<evidence type="ECO:0000259" key="7">
    <source>
        <dbReference type="SMART" id="SM00906"/>
    </source>
</evidence>
<comment type="caution">
    <text evidence="8">The sequence shown here is derived from an EMBL/GenBank/DDBJ whole genome shotgun (WGS) entry which is preliminary data.</text>
</comment>
<dbReference type="Proteomes" id="UP000664132">
    <property type="component" value="Unassembled WGS sequence"/>
</dbReference>
<dbReference type="InterPro" id="IPR007219">
    <property type="entry name" value="XnlR_reg_dom"/>
</dbReference>
<dbReference type="Pfam" id="PF04082">
    <property type="entry name" value="Fungal_trans"/>
    <property type="match status" value="1"/>
</dbReference>
<dbReference type="GO" id="GO:0003677">
    <property type="term" value="F:DNA binding"/>
    <property type="evidence" value="ECO:0007669"/>
    <property type="project" value="InterPro"/>
</dbReference>
<evidence type="ECO:0000256" key="6">
    <source>
        <dbReference type="SAM" id="Phobius"/>
    </source>
</evidence>
<name>A0A8H8BTK6_9HELO</name>
<dbReference type="InterPro" id="IPR050815">
    <property type="entry name" value="TF_fung"/>
</dbReference>
<keyword evidence="2" id="KW-0479">Metal-binding</keyword>
<gene>
    <name evidence="8" type="ORF">IFR04_003302</name>
</gene>
<dbReference type="GO" id="GO:0008270">
    <property type="term" value="F:zinc ion binding"/>
    <property type="evidence" value="ECO:0007669"/>
    <property type="project" value="InterPro"/>
</dbReference>
<proteinExistence type="predicted"/>
<dbReference type="PANTHER" id="PTHR47338">
    <property type="entry name" value="ZN(II)2CYS6 TRANSCRIPTION FACTOR (EUROFUNG)-RELATED"/>
    <property type="match status" value="1"/>
</dbReference>
<evidence type="ECO:0000313" key="8">
    <source>
        <dbReference type="EMBL" id="KAG4423620.1"/>
    </source>
</evidence>
<keyword evidence="9" id="KW-1185">Reference proteome</keyword>
<evidence type="ECO:0000256" key="2">
    <source>
        <dbReference type="ARBA" id="ARBA00022723"/>
    </source>
</evidence>
<comment type="subcellular location">
    <subcellularLocation>
        <location evidence="1">Nucleus</location>
    </subcellularLocation>
</comment>
<evidence type="ECO:0000256" key="1">
    <source>
        <dbReference type="ARBA" id="ARBA00004123"/>
    </source>
</evidence>
<dbReference type="AlphaFoldDB" id="A0A8H8BTK6"/>
<sequence length="424" mass="47796">MIHKRKFSKALEGDPGRAPPLALRYAMWATAALTRTEHQHLAEDLYVTARKETEQLEVKSTLAVMAPSLAQCWFLIASFEASRAYFTRAWMSVGRCARAAQMMQLHRLDSPYDEFNILEQASWIDREEARRVFWAAYCADKWASTLSGHPLIIRDEDICTNLPCSESSFELGIEESGVHFLEFDDIEKFSSLSSFAGSISATSLLGKCLNHLRTFEHGLTPESMSRYWESHRQIDTCVSLIFMNLPSQLRVQKVERDVNVVFTHFNLHLSVILLHQLAMRTASKQGIDEAVVQNSFQRCLTSAVEIKDTMYSVRDLRNFPVNMWTTACLYIAAGIFIEDLMGHQPSPNSPADLGLLLIALKEVAALQIGTTFYALRLEKDILRAKVAGYIPSHLRMMAGLKDLDIGDGNRIPPKGAPYCVPDED</sequence>
<keyword evidence="5" id="KW-0539">Nucleus</keyword>
<dbReference type="CDD" id="cd12148">
    <property type="entry name" value="fungal_TF_MHR"/>
    <property type="match status" value="1"/>
</dbReference>
<keyword evidence="6" id="KW-1133">Transmembrane helix</keyword>
<evidence type="ECO:0000256" key="4">
    <source>
        <dbReference type="ARBA" id="ARBA00023163"/>
    </source>
</evidence>
<evidence type="ECO:0000313" key="9">
    <source>
        <dbReference type="Proteomes" id="UP000664132"/>
    </source>
</evidence>
<evidence type="ECO:0000256" key="3">
    <source>
        <dbReference type="ARBA" id="ARBA00023015"/>
    </source>
</evidence>
<keyword evidence="3" id="KW-0805">Transcription regulation</keyword>
<dbReference type="GO" id="GO:0000981">
    <property type="term" value="F:DNA-binding transcription factor activity, RNA polymerase II-specific"/>
    <property type="evidence" value="ECO:0007669"/>
    <property type="project" value="InterPro"/>
</dbReference>
<reference evidence="8" key="1">
    <citation type="submission" date="2021-02" db="EMBL/GenBank/DDBJ databases">
        <title>Genome sequence Cadophora malorum strain M34.</title>
        <authorList>
            <person name="Stefanovic E."/>
            <person name="Vu D."/>
            <person name="Scully C."/>
            <person name="Dijksterhuis J."/>
            <person name="Roader J."/>
            <person name="Houbraken J."/>
        </authorList>
    </citation>
    <scope>NUCLEOTIDE SEQUENCE</scope>
    <source>
        <strain evidence="8">M34</strain>
    </source>
</reference>
<organism evidence="8 9">
    <name type="scientific">Cadophora malorum</name>
    <dbReference type="NCBI Taxonomy" id="108018"/>
    <lineage>
        <taxon>Eukaryota</taxon>
        <taxon>Fungi</taxon>
        <taxon>Dikarya</taxon>
        <taxon>Ascomycota</taxon>
        <taxon>Pezizomycotina</taxon>
        <taxon>Leotiomycetes</taxon>
        <taxon>Helotiales</taxon>
        <taxon>Ploettnerulaceae</taxon>
        <taxon>Cadophora</taxon>
    </lineage>
</organism>
<keyword evidence="4" id="KW-0804">Transcription</keyword>
<dbReference type="GO" id="GO:0006351">
    <property type="term" value="P:DNA-templated transcription"/>
    <property type="evidence" value="ECO:0007669"/>
    <property type="project" value="InterPro"/>
</dbReference>
<dbReference type="EMBL" id="JAFJYH010000032">
    <property type="protein sequence ID" value="KAG4423620.1"/>
    <property type="molecule type" value="Genomic_DNA"/>
</dbReference>
<dbReference type="GO" id="GO:0005634">
    <property type="term" value="C:nucleus"/>
    <property type="evidence" value="ECO:0007669"/>
    <property type="project" value="UniProtKB-SubCell"/>
</dbReference>
<dbReference type="SMART" id="SM00906">
    <property type="entry name" value="Fungal_trans"/>
    <property type="match status" value="1"/>
</dbReference>
<dbReference type="PANTHER" id="PTHR47338:SF10">
    <property type="entry name" value="TRANSCRIPTION FACTOR DOMAIN-CONTAINING PROTEIN-RELATED"/>
    <property type="match status" value="1"/>
</dbReference>
<evidence type="ECO:0000256" key="5">
    <source>
        <dbReference type="ARBA" id="ARBA00023242"/>
    </source>
</evidence>
<dbReference type="OrthoDB" id="3037908at2759"/>
<accession>A0A8H8BTK6</accession>
<keyword evidence="6" id="KW-0472">Membrane</keyword>